<keyword evidence="3 7" id="KW-0479">Metal-binding</keyword>
<dbReference type="Pfam" id="PF03918">
    <property type="entry name" value="CcmH"/>
    <property type="match status" value="1"/>
</dbReference>
<evidence type="ECO:0000256" key="6">
    <source>
        <dbReference type="ARBA" id="ARBA00023004"/>
    </source>
</evidence>
<evidence type="ECO:0000256" key="5">
    <source>
        <dbReference type="ARBA" id="ARBA00022748"/>
    </source>
</evidence>
<organism evidence="9 10">
    <name type="scientific">Alishewanella longhuensis</name>
    <dbReference type="NCBI Taxonomy" id="1091037"/>
    <lineage>
        <taxon>Bacteria</taxon>
        <taxon>Pseudomonadati</taxon>
        <taxon>Pseudomonadota</taxon>
        <taxon>Gammaproteobacteria</taxon>
        <taxon>Alteromonadales</taxon>
        <taxon>Alteromonadaceae</taxon>
        <taxon>Alishewanella</taxon>
    </lineage>
</organism>
<evidence type="ECO:0000256" key="3">
    <source>
        <dbReference type="ARBA" id="ARBA00022723"/>
    </source>
</evidence>
<feature type="transmembrane region" description="Helical" evidence="7">
    <location>
        <begin position="106"/>
        <end position="124"/>
    </location>
</feature>
<keyword evidence="5" id="KW-0201">Cytochrome c-type biogenesis</keyword>
<proteinExistence type="inferred from homology"/>
<comment type="similarity">
    <text evidence="1 7">Belongs to the CcmH/CycL/Ccl2/NrfF family.</text>
</comment>
<dbReference type="PANTHER" id="PTHR47870:SF1">
    <property type="entry name" value="CYTOCHROME C-TYPE BIOGENESIS PROTEIN CCMH"/>
    <property type="match status" value="1"/>
</dbReference>
<feature type="chain" id="PRO_5045009008" description="Cytochrome c-type biogenesis protein" evidence="7">
    <location>
        <begin position="18"/>
        <end position="173"/>
    </location>
</feature>
<evidence type="ECO:0000259" key="8">
    <source>
        <dbReference type="Pfam" id="PF03918"/>
    </source>
</evidence>
<keyword evidence="7" id="KW-0812">Transmembrane</keyword>
<feature type="signal peptide" evidence="7">
    <location>
        <begin position="1"/>
        <end position="17"/>
    </location>
</feature>
<dbReference type="EMBL" id="BNAO01000004">
    <property type="protein sequence ID" value="GHG70503.1"/>
    <property type="molecule type" value="Genomic_DNA"/>
</dbReference>
<keyword evidence="7" id="KW-0472">Membrane</keyword>
<evidence type="ECO:0000256" key="1">
    <source>
        <dbReference type="ARBA" id="ARBA00010342"/>
    </source>
</evidence>
<comment type="caution">
    <text evidence="9">The sequence shown here is derived from an EMBL/GenBank/DDBJ whole genome shotgun (WGS) entry which is preliminary data.</text>
</comment>
<keyword evidence="4 7" id="KW-0732">Signal</keyword>
<evidence type="ECO:0000256" key="4">
    <source>
        <dbReference type="ARBA" id="ARBA00022729"/>
    </source>
</evidence>
<keyword evidence="7" id="KW-1133">Transmembrane helix</keyword>
<dbReference type="InterPro" id="IPR038297">
    <property type="entry name" value="CcmH/CycL/NrfF/Ccl2_sf"/>
</dbReference>
<dbReference type="InterPro" id="IPR051263">
    <property type="entry name" value="C-type_cytochrome_biogenesis"/>
</dbReference>
<feature type="domain" description="CcmH/CycL/Ccl2/NrfF N-terminal" evidence="8">
    <location>
        <begin position="13"/>
        <end position="147"/>
    </location>
</feature>
<evidence type="ECO:0000313" key="10">
    <source>
        <dbReference type="Proteomes" id="UP000659697"/>
    </source>
</evidence>
<keyword evidence="2 7" id="KW-0349">Heme</keyword>
<keyword evidence="10" id="KW-1185">Reference proteome</keyword>
<dbReference type="InterPro" id="IPR005616">
    <property type="entry name" value="CcmH/CycL/Ccl2/NrfF_N"/>
</dbReference>
<dbReference type="PANTHER" id="PTHR47870">
    <property type="entry name" value="CYTOCHROME C-TYPE BIOGENESIS PROTEIN CCMH"/>
    <property type="match status" value="1"/>
</dbReference>
<accession>A0ABQ3KYZ8</accession>
<reference evidence="10" key="1">
    <citation type="journal article" date="2019" name="Int. J. Syst. Evol. Microbiol.">
        <title>The Global Catalogue of Microorganisms (GCM) 10K type strain sequencing project: providing services to taxonomists for standard genome sequencing and annotation.</title>
        <authorList>
            <consortium name="The Broad Institute Genomics Platform"/>
            <consortium name="The Broad Institute Genome Sequencing Center for Infectious Disease"/>
            <person name="Wu L."/>
            <person name="Ma J."/>
        </authorList>
    </citation>
    <scope>NUCLEOTIDE SEQUENCE [LARGE SCALE GENOMIC DNA]</scope>
    <source>
        <strain evidence="10">CGMCC 1.7003</strain>
    </source>
</reference>
<comment type="function">
    <text evidence="7">Possible subunit of a heme lyase.</text>
</comment>
<dbReference type="Gene3D" id="1.10.8.640">
    <property type="entry name" value="Cytochrome C biogenesis protein"/>
    <property type="match status" value="1"/>
</dbReference>
<name>A0ABQ3KYZ8_9ALTE</name>
<protein>
    <recommendedName>
        <fullName evidence="7">Cytochrome c-type biogenesis protein</fullName>
    </recommendedName>
</protein>
<gene>
    <name evidence="9" type="primary">ccmH</name>
    <name evidence="9" type="ORF">GCM10010919_21240</name>
</gene>
<evidence type="ECO:0000256" key="7">
    <source>
        <dbReference type="RuleBase" id="RU364112"/>
    </source>
</evidence>
<dbReference type="CDD" id="cd16378">
    <property type="entry name" value="CcmH_N"/>
    <property type="match status" value="1"/>
</dbReference>
<keyword evidence="6 7" id="KW-0408">Iron</keyword>
<dbReference type="Proteomes" id="UP000659697">
    <property type="component" value="Unassembled WGS sequence"/>
</dbReference>
<evidence type="ECO:0000256" key="2">
    <source>
        <dbReference type="ARBA" id="ARBA00022617"/>
    </source>
</evidence>
<evidence type="ECO:0000313" key="9">
    <source>
        <dbReference type="EMBL" id="GHG70503.1"/>
    </source>
</evidence>
<sequence length="173" mass="20097">MKYVARLLCLIVTLSFAATAVAEQSQELFNFESEQQRRIYAQLTAELRCPQCQNQNIADSNAVVAVDMREKTHELVLQGYNRQQVLDYMIDRYGNFVHYQPPVNSVTIWLWLLPVLMLVALFLFQLRRRRNVDEDDSTSSEVLSETATKAAQQKALLSNELDHIIERYRSKKL</sequence>